<dbReference type="InterPro" id="IPR036259">
    <property type="entry name" value="MFS_trans_sf"/>
</dbReference>
<dbReference type="GO" id="GO:0016020">
    <property type="term" value="C:membrane"/>
    <property type="evidence" value="ECO:0007669"/>
    <property type="project" value="UniProtKB-SubCell"/>
</dbReference>
<evidence type="ECO:0000256" key="2">
    <source>
        <dbReference type="ARBA" id="ARBA00010992"/>
    </source>
</evidence>
<dbReference type="InterPro" id="IPR020846">
    <property type="entry name" value="MFS_dom"/>
</dbReference>
<dbReference type="Pfam" id="PF00083">
    <property type="entry name" value="Sugar_tr"/>
    <property type="match status" value="1"/>
</dbReference>
<dbReference type="FunFam" id="1.20.1250.20:FF:000117">
    <property type="entry name" value="MFS hexose transporter"/>
    <property type="match status" value="1"/>
</dbReference>
<dbReference type="EMBL" id="KZ805576">
    <property type="protein sequence ID" value="PVH93634.1"/>
    <property type="molecule type" value="Genomic_DNA"/>
</dbReference>
<reference evidence="11 12" key="1">
    <citation type="journal article" date="2018" name="Sci. Rep.">
        <title>Comparative genomics provides insights into the lifestyle and reveals functional heterogeneity of dark septate endophytic fungi.</title>
        <authorList>
            <person name="Knapp D.G."/>
            <person name="Nemeth J.B."/>
            <person name="Barry K."/>
            <person name="Hainaut M."/>
            <person name="Henrissat B."/>
            <person name="Johnson J."/>
            <person name="Kuo A."/>
            <person name="Lim J.H.P."/>
            <person name="Lipzen A."/>
            <person name="Nolan M."/>
            <person name="Ohm R.A."/>
            <person name="Tamas L."/>
            <person name="Grigoriev I.V."/>
            <person name="Spatafora J.W."/>
            <person name="Nagy L.G."/>
            <person name="Kovacs G.M."/>
        </authorList>
    </citation>
    <scope>NUCLEOTIDE SEQUENCE [LARGE SCALE GENOMIC DNA]</scope>
    <source>
        <strain evidence="11 12">DSE2036</strain>
    </source>
</reference>
<comment type="subcellular location">
    <subcellularLocation>
        <location evidence="1">Membrane</location>
        <topology evidence="1">Multi-pass membrane protein</topology>
    </subcellularLocation>
</comment>
<dbReference type="OrthoDB" id="6133115at2759"/>
<evidence type="ECO:0000313" key="12">
    <source>
        <dbReference type="Proteomes" id="UP000244855"/>
    </source>
</evidence>
<name>A0A2V1D8V5_9PLEO</name>
<dbReference type="PANTHER" id="PTHR48022:SF24">
    <property type="entry name" value="HEXOSE TRANSPORTER PROTEIN (AFU_ORTHOLOGUE AFUA_8G04480)"/>
    <property type="match status" value="1"/>
</dbReference>
<dbReference type="SUPFAM" id="SSF103473">
    <property type="entry name" value="MFS general substrate transporter"/>
    <property type="match status" value="1"/>
</dbReference>
<gene>
    <name evidence="11" type="ORF">DM02DRAFT_541120</name>
</gene>
<sequence length="503" mass="55083">MSLNDVLPNLGKPWWKVPHLLKLNLVLLAALLTPATNGFDGSMMNGLQTLPAWQEDFNHPHGALLGVLGTISTIGFITALPFTGYIADKLGRRLPIQIGNVVMIGGAILQAGAKNIGMFLAARFLLGFGISIAAVASPALVAELSYPTHRGKVTAIYNTNWFVGSIIAAWSTFGTFQINNSWSWRIPSALQCAPSVIQLVSSIWIPESPRWLIYKDRRDEATKVLADYHAGGDVTSPLVMYEIAEITAALSAEKEQSSTKFSVFLKTPGNRHRLFILVVLGIMQQASGNTLIAYFLALILKQVGITDGTAQNGINGGLQVVNYLTAISSAFLVDRFGRRTLMIFAFIGMFLSYLLWTIVSAINEKQNYSNSSMGIGVVVLIFTFNIFYAIGLTPIPFLYLSEILPYTLRAKGMMISSFSGVAIGLMLGLVNPIALENIGWKYYIVSVVLLAVWTALAWFCFPETKGRSLESIAEIFDGEDALVGDLKKEVELVHDEVVREKYQ</sequence>
<feature type="transmembrane region" description="Helical" evidence="8">
    <location>
        <begin position="62"/>
        <end position="82"/>
    </location>
</feature>
<dbReference type="NCBIfam" id="TIGR00879">
    <property type="entry name" value="SP"/>
    <property type="match status" value="1"/>
</dbReference>
<evidence type="ECO:0000256" key="1">
    <source>
        <dbReference type="ARBA" id="ARBA00004141"/>
    </source>
</evidence>
<evidence type="ECO:0000256" key="3">
    <source>
        <dbReference type="ARBA" id="ARBA00022448"/>
    </source>
</evidence>
<feature type="transmembrane region" description="Helical" evidence="8">
    <location>
        <begin position="440"/>
        <end position="461"/>
    </location>
</feature>
<keyword evidence="12" id="KW-1185">Reference proteome</keyword>
<dbReference type="STRING" id="97972.A0A2V1D8V5"/>
<dbReference type="PROSITE" id="PS00216">
    <property type="entry name" value="SUGAR_TRANSPORT_1"/>
    <property type="match status" value="2"/>
</dbReference>
<dbReference type="InterPro" id="IPR005828">
    <property type="entry name" value="MFS_sugar_transport-like"/>
</dbReference>
<feature type="transmembrane region" description="Helical" evidence="8">
    <location>
        <begin position="374"/>
        <end position="400"/>
    </location>
</feature>
<feature type="domain" description="Major facilitator superfamily (MFS) profile" evidence="10">
    <location>
        <begin position="26"/>
        <end position="465"/>
    </location>
</feature>
<feature type="transmembrane region" description="Helical" evidence="8">
    <location>
        <begin position="274"/>
        <end position="296"/>
    </location>
</feature>
<dbReference type="InterPro" id="IPR005829">
    <property type="entry name" value="Sugar_transporter_CS"/>
</dbReference>
<dbReference type="InterPro" id="IPR003663">
    <property type="entry name" value="Sugar/inositol_transpt"/>
</dbReference>
<comment type="similarity">
    <text evidence="2 7">Belongs to the major facilitator superfamily. Sugar transporter (TC 2.A.1.1) family.</text>
</comment>
<feature type="transmembrane region" description="Helical" evidence="8">
    <location>
        <begin position="412"/>
        <end position="434"/>
    </location>
</feature>
<dbReference type="PANTHER" id="PTHR48022">
    <property type="entry name" value="PLASTIDIC GLUCOSE TRANSPORTER 4"/>
    <property type="match status" value="1"/>
</dbReference>
<protein>
    <submittedName>
        <fullName evidence="11">General substrate transporter</fullName>
    </submittedName>
</protein>
<dbReference type="PROSITE" id="PS50850">
    <property type="entry name" value="MFS"/>
    <property type="match status" value="1"/>
</dbReference>
<dbReference type="InterPro" id="IPR050360">
    <property type="entry name" value="MFS_Sugar_Transporters"/>
</dbReference>
<proteinExistence type="inferred from homology"/>
<dbReference type="GO" id="GO:0005351">
    <property type="term" value="F:carbohydrate:proton symporter activity"/>
    <property type="evidence" value="ECO:0007669"/>
    <property type="project" value="TreeGrafter"/>
</dbReference>
<dbReference type="PRINTS" id="PR00171">
    <property type="entry name" value="SUGRTRNSPORT"/>
</dbReference>
<evidence type="ECO:0000256" key="4">
    <source>
        <dbReference type="ARBA" id="ARBA00022692"/>
    </source>
</evidence>
<dbReference type="Gene3D" id="1.20.1250.20">
    <property type="entry name" value="MFS general substrate transporter like domains"/>
    <property type="match status" value="1"/>
</dbReference>
<evidence type="ECO:0000259" key="10">
    <source>
        <dbReference type="PROSITE" id="PS50850"/>
    </source>
</evidence>
<feature type="transmembrane region" description="Helical" evidence="8">
    <location>
        <begin position="340"/>
        <end position="362"/>
    </location>
</feature>
<evidence type="ECO:0000256" key="8">
    <source>
        <dbReference type="SAM" id="Phobius"/>
    </source>
</evidence>
<keyword evidence="6 8" id="KW-0472">Membrane</keyword>
<dbReference type="Proteomes" id="UP000244855">
    <property type="component" value="Unassembled WGS sequence"/>
</dbReference>
<accession>A0A2V1D8V5</accession>
<feature type="transmembrane region" description="Helical" evidence="8">
    <location>
        <begin position="119"/>
        <end position="142"/>
    </location>
</feature>
<dbReference type="AlphaFoldDB" id="A0A2V1D8V5"/>
<feature type="chain" id="PRO_5015923024" evidence="9">
    <location>
        <begin position="39"/>
        <end position="503"/>
    </location>
</feature>
<evidence type="ECO:0000256" key="6">
    <source>
        <dbReference type="ARBA" id="ARBA00023136"/>
    </source>
</evidence>
<evidence type="ECO:0000256" key="9">
    <source>
        <dbReference type="SAM" id="SignalP"/>
    </source>
</evidence>
<organism evidence="11 12">
    <name type="scientific">Periconia macrospinosa</name>
    <dbReference type="NCBI Taxonomy" id="97972"/>
    <lineage>
        <taxon>Eukaryota</taxon>
        <taxon>Fungi</taxon>
        <taxon>Dikarya</taxon>
        <taxon>Ascomycota</taxon>
        <taxon>Pezizomycotina</taxon>
        <taxon>Dothideomycetes</taxon>
        <taxon>Pleosporomycetidae</taxon>
        <taxon>Pleosporales</taxon>
        <taxon>Massarineae</taxon>
        <taxon>Periconiaceae</taxon>
        <taxon>Periconia</taxon>
    </lineage>
</organism>
<evidence type="ECO:0000256" key="5">
    <source>
        <dbReference type="ARBA" id="ARBA00022989"/>
    </source>
</evidence>
<evidence type="ECO:0000313" key="11">
    <source>
        <dbReference type="EMBL" id="PVH93634.1"/>
    </source>
</evidence>
<feature type="signal peptide" evidence="9">
    <location>
        <begin position="1"/>
        <end position="38"/>
    </location>
</feature>
<keyword evidence="4 8" id="KW-0812">Transmembrane</keyword>
<keyword evidence="5 8" id="KW-1133">Transmembrane helix</keyword>
<evidence type="ECO:0000256" key="7">
    <source>
        <dbReference type="RuleBase" id="RU003346"/>
    </source>
</evidence>
<keyword evidence="3 7" id="KW-0813">Transport</keyword>
<keyword evidence="9" id="KW-0732">Signal</keyword>